<feature type="compositionally biased region" description="Acidic residues" evidence="1">
    <location>
        <begin position="456"/>
        <end position="467"/>
    </location>
</feature>
<dbReference type="InterPro" id="IPR010730">
    <property type="entry name" value="HET"/>
</dbReference>
<proteinExistence type="predicted"/>
<dbReference type="Pfam" id="PF06985">
    <property type="entry name" value="HET"/>
    <property type="match status" value="1"/>
</dbReference>
<dbReference type="Pfam" id="PF26640">
    <property type="entry name" value="DUF8212"/>
    <property type="match status" value="1"/>
</dbReference>
<evidence type="ECO:0000259" key="2">
    <source>
        <dbReference type="Pfam" id="PF06985"/>
    </source>
</evidence>
<comment type="caution">
    <text evidence="4">The sequence shown here is derived from an EMBL/GenBank/DDBJ whole genome shotgun (WGS) entry which is preliminary data.</text>
</comment>
<dbReference type="InterPro" id="IPR058525">
    <property type="entry name" value="DUF8212"/>
</dbReference>
<feature type="compositionally biased region" description="Polar residues" evidence="1">
    <location>
        <begin position="382"/>
        <end position="393"/>
    </location>
</feature>
<feature type="region of interest" description="Disordered" evidence="1">
    <location>
        <begin position="382"/>
        <end position="467"/>
    </location>
</feature>
<feature type="compositionally biased region" description="Polar residues" evidence="1">
    <location>
        <begin position="442"/>
        <end position="455"/>
    </location>
</feature>
<reference evidence="4 5" key="1">
    <citation type="submission" date="2023-01" db="EMBL/GenBank/DDBJ databases">
        <title>Analysis of 21 Apiospora genomes using comparative genomics revels a genus with tremendous synthesis potential of carbohydrate active enzymes and secondary metabolites.</title>
        <authorList>
            <person name="Sorensen T."/>
        </authorList>
    </citation>
    <scope>NUCLEOTIDE SEQUENCE [LARGE SCALE GENOMIC DNA]</scope>
    <source>
        <strain evidence="4 5">CBS 33761</strain>
    </source>
</reference>
<evidence type="ECO:0000256" key="1">
    <source>
        <dbReference type="SAM" id="MobiDB-lite"/>
    </source>
</evidence>
<dbReference type="PANTHER" id="PTHR10622:SF12">
    <property type="entry name" value="HET DOMAIN-CONTAINING PROTEIN"/>
    <property type="match status" value="1"/>
</dbReference>
<keyword evidence="5" id="KW-1185">Reference proteome</keyword>
<name>A0ABR1S387_9PEZI</name>
<evidence type="ECO:0000313" key="4">
    <source>
        <dbReference type="EMBL" id="KAK8024647.1"/>
    </source>
</evidence>
<sequence length="777" mass="87411">MRLLNTSTFQLRRLAEGEPAPPYATLSHCWGTDEVVYDDLQNTSIDWTQKYGFRKLMGACAEAVRNHQLDWLWADTVCIDRSSSAELSESVNSMYRWYRNCTICLAYLGDVCSSSPVEDALEESRWMQRSWTLVELIAPQQLQFFSADWSLVGAKKSLISTLSRITQIDQAVLEDADSMSDVSIGKRMSWAARRTASKVEDVAYSLLGIFGLSMPIIYGEGERAFMRLQEELLRTLDDASLFAWKATDDQQYRGLLARSPSEFWHFSLLKSDTASWRLPTALKLAYTTPTLTCSHEPNELHEEVSLPLSDVSNMHQSYGSLGIRLCMWNGRLVRSSPQQLFYISSKITTGSQEIPVSRDINARDSRLISQAMANGLQQYPPQAFHSHSGSNVSDDYGPRIGGGETDSELTGPVWSTGAGSSTGVDIRPETPLSCTMAEEDTSNSTPRCHHSSASQDPEEDVSDDSGDYESYLFLSPVMEGEAIALDPPFSELVDALATMAMDRFTSWLTDYSASCLPAQGVDAPPSSKRLKAECFSEHTKVDSRELAGEDDTVIVETPGSSLFACPFYLQDKTQHLRCLTRTDLRTIRDLKQHLWTAHRQPYYCPTCSSTFSRASVRDQHIKDRTCSPQQWNGPPQGLSEAQLQKLARRCQAGTTEANQWFDIWNLTNTPKADAQYPRNTPWTPYLTGRLESAVCITRDFWAQKGKFVIADFLEQRNLRDYNVRDEERNLAAMYQVTLDTVVDQLVQLFKDDDTHIGSNATMSNVLSCLRNFCSKWI</sequence>
<feature type="domain" description="DUF8212" evidence="3">
    <location>
        <begin position="223"/>
        <end position="250"/>
    </location>
</feature>
<gene>
    <name evidence="4" type="ORF">PG993_012713</name>
</gene>
<dbReference type="Proteomes" id="UP001444661">
    <property type="component" value="Unassembled WGS sequence"/>
</dbReference>
<evidence type="ECO:0000259" key="3">
    <source>
        <dbReference type="Pfam" id="PF26640"/>
    </source>
</evidence>
<accession>A0ABR1S387</accession>
<feature type="domain" description="Heterokaryon incompatibility" evidence="2">
    <location>
        <begin position="23"/>
        <end position="112"/>
    </location>
</feature>
<dbReference type="EMBL" id="JAQQWK010000011">
    <property type="protein sequence ID" value="KAK8024647.1"/>
    <property type="molecule type" value="Genomic_DNA"/>
</dbReference>
<evidence type="ECO:0008006" key="6">
    <source>
        <dbReference type="Google" id="ProtNLM"/>
    </source>
</evidence>
<protein>
    <recommendedName>
        <fullName evidence="6">Heterokaryon incompatibility domain-containing protein</fullName>
    </recommendedName>
</protein>
<evidence type="ECO:0000313" key="5">
    <source>
        <dbReference type="Proteomes" id="UP001444661"/>
    </source>
</evidence>
<organism evidence="4 5">
    <name type="scientific">Apiospora rasikravindrae</name>
    <dbReference type="NCBI Taxonomy" id="990691"/>
    <lineage>
        <taxon>Eukaryota</taxon>
        <taxon>Fungi</taxon>
        <taxon>Dikarya</taxon>
        <taxon>Ascomycota</taxon>
        <taxon>Pezizomycotina</taxon>
        <taxon>Sordariomycetes</taxon>
        <taxon>Xylariomycetidae</taxon>
        <taxon>Amphisphaeriales</taxon>
        <taxon>Apiosporaceae</taxon>
        <taxon>Apiospora</taxon>
    </lineage>
</organism>
<dbReference type="PANTHER" id="PTHR10622">
    <property type="entry name" value="HET DOMAIN-CONTAINING PROTEIN"/>
    <property type="match status" value="1"/>
</dbReference>